<dbReference type="CDD" id="cd01650">
    <property type="entry name" value="RT_nLTR_like"/>
    <property type="match status" value="1"/>
</dbReference>
<proteinExistence type="predicted"/>
<keyword evidence="1" id="KW-0472">Membrane</keyword>
<accession>A0A2Z6LXN2</accession>
<name>A0A2Z6LXN2_TRISU</name>
<feature type="domain" description="Reverse transcriptase" evidence="2">
    <location>
        <begin position="116"/>
        <end position="376"/>
    </location>
</feature>
<dbReference type="PROSITE" id="PS50878">
    <property type="entry name" value="RT_POL"/>
    <property type="match status" value="1"/>
</dbReference>
<dbReference type="InterPro" id="IPR043502">
    <property type="entry name" value="DNA/RNA_pol_sf"/>
</dbReference>
<dbReference type="EMBL" id="DF973293">
    <property type="protein sequence ID" value="GAU24624.1"/>
    <property type="molecule type" value="Genomic_DNA"/>
</dbReference>
<gene>
    <name evidence="3" type="ORF">TSUD_289870</name>
</gene>
<dbReference type="AlphaFoldDB" id="A0A2Z6LXN2"/>
<evidence type="ECO:0000259" key="2">
    <source>
        <dbReference type="PROSITE" id="PS50878"/>
    </source>
</evidence>
<keyword evidence="1" id="KW-1133">Transmembrane helix</keyword>
<dbReference type="Pfam" id="PF13966">
    <property type="entry name" value="zf-RVT"/>
    <property type="match status" value="1"/>
</dbReference>
<feature type="transmembrane region" description="Helical" evidence="1">
    <location>
        <begin position="279"/>
        <end position="299"/>
    </location>
</feature>
<evidence type="ECO:0000313" key="4">
    <source>
        <dbReference type="Proteomes" id="UP000242715"/>
    </source>
</evidence>
<keyword evidence="1" id="KW-0812">Transmembrane</keyword>
<dbReference type="InterPro" id="IPR026960">
    <property type="entry name" value="RVT-Znf"/>
</dbReference>
<protein>
    <recommendedName>
        <fullName evidence="2">Reverse transcriptase domain-containing protein</fullName>
    </recommendedName>
</protein>
<dbReference type="Pfam" id="PF00078">
    <property type="entry name" value="RVT_1"/>
    <property type="match status" value="1"/>
</dbReference>
<dbReference type="InterPro" id="IPR000477">
    <property type="entry name" value="RT_dom"/>
</dbReference>
<dbReference type="OrthoDB" id="1934719at2759"/>
<evidence type="ECO:0000313" key="3">
    <source>
        <dbReference type="EMBL" id="GAU24624.1"/>
    </source>
</evidence>
<keyword evidence="4" id="KW-1185">Reference proteome</keyword>
<dbReference type="Proteomes" id="UP000242715">
    <property type="component" value="Unassembled WGS sequence"/>
</dbReference>
<organism evidence="3 4">
    <name type="scientific">Trifolium subterraneum</name>
    <name type="common">Subterranean clover</name>
    <dbReference type="NCBI Taxonomy" id="3900"/>
    <lineage>
        <taxon>Eukaryota</taxon>
        <taxon>Viridiplantae</taxon>
        <taxon>Streptophyta</taxon>
        <taxon>Embryophyta</taxon>
        <taxon>Tracheophyta</taxon>
        <taxon>Spermatophyta</taxon>
        <taxon>Magnoliopsida</taxon>
        <taxon>eudicotyledons</taxon>
        <taxon>Gunneridae</taxon>
        <taxon>Pentapetalae</taxon>
        <taxon>rosids</taxon>
        <taxon>fabids</taxon>
        <taxon>Fabales</taxon>
        <taxon>Fabaceae</taxon>
        <taxon>Papilionoideae</taxon>
        <taxon>50 kb inversion clade</taxon>
        <taxon>NPAAA clade</taxon>
        <taxon>Hologalegina</taxon>
        <taxon>IRL clade</taxon>
        <taxon>Trifolieae</taxon>
        <taxon>Trifolium</taxon>
    </lineage>
</organism>
<evidence type="ECO:0000256" key="1">
    <source>
        <dbReference type="SAM" id="Phobius"/>
    </source>
</evidence>
<dbReference type="PANTHER" id="PTHR46890">
    <property type="entry name" value="NON-LTR RETROLELEMENT REVERSE TRANSCRIPTASE-LIKE PROTEIN-RELATED"/>
    <property type="match status" value="1"/>
</dbReference>
<dbReference type="SUPFAM" id="SSF56672">
    <property type="entry name" value="DNA/RNA polymerases"/>
    <property type="match status" value="1"/>
</dbReference>
<reference evidence="4" key="1">
    <citation type="journal article" date="2017" name="Front. Plant Sci.">
        <title>Climate Clever Clovers: New Paradigm to Reduce the Environmental Footprint of Ruminants by Breeding Low Methanogenic Forages Utilizing Haplotype Variation.</title>
        <authorList>
            <person name="Kaur P."/>
            <person name="Appels R."/>
            <person name="Bayer P.E."/>
            <person name="Keeble-Gagnere G."/>
            <person name="Wang J."/>
            <person name="Hirakawa H."/>
            <person name="Shirasawa K."/>
            <person name="Vercoe P."/>
            <person name="Stefanova K."/>
            <person name="Durmic Z."/>
            <person name="Nichols P."/>
            <person name="Revell C."/>
            <person name="Isobe S.N."/>
            <person name="Edwards D."/>
            <person name="Erskine W."/>
        </authorList>
    </citation>
    <scope>NUCLEOTIDE SEQUENCE [LARGE SCALE GENOMIC DNA]</scope>
    <source>
        <strain evidence="4">cv. Daliak</strain>
    </source>
</reference>
<dbReference type="InterPro" id="IPR052343">
    <property type="entry name" value="Retrotransposon-Effector_Assoc"/>
</dbReference>
<dbReference type="PANTHER" id="PTHR46890:SF48">
    <property type="entry name" value="RNA-DIRECTED DNA POLYMERASE"/>
    <property type="match status" value="1"/>
</dbReference>
<feature type="transmembrane region" description="Helical" evidence="1">
    <location>
        <begin position="389"/>
        <end position="411"/>
    </location>
</feature>
<sequence>MGLYLRAGVLNSIGPLSIDGRMVESVPEVRQLVYQYFCNHFRHQVHFRPDISNLVFRSLSELDGAELTKPFLLDEIKLAVWDYDSYKCPGPDGINIGFFKDFWDLIKIDLLNFFSDFHRHGVLAKGLNSTFIALIPKVDSPQKVSDFRPIALVSSIYKILSKVLANRLRSIIGNVVSEAQSAFIKGRQILDGILIANEVVDDVKRKGKDLLLFKVDFEKAYDSVEWSYLNEVMSKMNFPNLWRSWIMECITTASASVLVNGCLADEFRFERGLRQGDPLSPFLFLLAAGGLNVLMSAMVSNGSFTPYTMGAQNSVAISHLQFADDTLLVGVKSWTNVRALRAVLILFERISGLKVNFHKSMLFGVNVNDSWLHEAASVMRWWKCKNLSIGGRLILLKSVLSSIPVYFLSFIKAPSGGRLRFGDGIGSPWWQAVNQVYLFLVGSLVGDGSLVRYFRRLYDLAEDKNISVAAMCVAGWGSNGEGWKWRRRLYAWEEELVGQCVGVLSNIVFQDGVSDRLPTKDNLLKRGVLEDNQTLCSATCDKREDINHLFFQCNVYGKLWQLVSKWLGGEFVCHGFLREHAVQFRDLGGDSKGSRVLSTIIWISVLWVIWKDRNVKIFQSVLVAVDTLLEKVKLQTYWWLKSYYKLFDFAYSFWRLNPLCCIQAIV</sequence>